<comment type="caution">
    <text evidence="2">The sequence shown here is derived from an EMBL/GenBank/DDBJ whole genome shotgun (WGS) entry which is preliminary data.</text>
</comment>
<comment type="similarity">
    <text evidence="1">Belongs to the Rab GDI family.</text>
</comment>
<dbReference type="PRINTS" id="PR00891">
    <property type="entry name" value="RABGDIREP"/>
</dbReference>
<dbReference type="OrthoDB" id="1923006at2759"/>
<dbReference type="EMBL" id="PEDP01000279">
    <property type="protein sequence ID" value="POS86661.1"/>
    <property type="molecule type" value="Genomic_DNA"/>
</dbReference>
<accession>A0A2S4PX85</accession>
<dbReference type="PANTHER" id="PTHR11787">
    <property type="entry name" value="RAB GDP-DISSOCIATION INHIBITOR"/>
    <property type="match status" value="1"/>
</dbReference>
<dbReference type="InterPro" id="IPR036188">
    <property type="entry name" value="FAD/NAD-bd_sf"/>
</dbReference>
<dbReference type="Pfam" id="PF00996">
    <property type="entry name" value="GDI"/>
    <property type="match status" value="1"/>
</dbReference>
<dbReference type="PIRSF" id="PIRSF037514">
    <property type="entry name" value="Rab_ger_ger_transf_A_fun"/>
    <property type="match status" value="1"/>
</dbReference>
<dbReference type="PANTHER" id="PTHR11787:SF4">
    <property type="entry name" value="CHM, RAB ESCORT PROTEIN 1"/>
    <property type="match status" value="1"/>
</dbReference>
<dbReference type="PRINTS" id="PR00894">
    <property type="entry name" value="YEASTMRS6P"/>
</dbReference>
<dbReference type="GO" id="GO:0005968">
    <property type="term" value="C:Rab-protein geranylgeranyltransferase complex"/>
    <property type="evidence" value="ECO:0007669"/>
    <property type="project" value="TreeGrafter"/>
</dbReference>
<name>A0A2S4PX85_9PEZI</name>
<gene>
    <name evidence="2" type="ORF">EPUL_002290</name>
</gene>
<evidence type="ECO:0000313" key="2">
    <source>
        <dbReference type="EMBL" id="POS86661.1"/>
    </source>
</evidence>
<feature type="non-terminal residue" evidence="2">
    <location>
        <position position="483"/>
    </location>
</feature>
<dbReference type="Proteomes" id="UP000237438">
    <property type="component" value="Unassembled WGS sequence"/>
</dbReference>
<protein>
    <recommendedName>
        <fullName evidence="4">Rab proteins geranylgeranyltransferase</fullName>
    </recommendedName>
</protein>
<dbReference type="Gene3D" id="1.10.405.10">
    <property type="entry name" value="Guanine Nucleotide Dissociation Inhibitor, domain 1"/>
    <property type="match status" value="1"/>
</dbReference>
<dbReference type="GO" id="GO:0016192">
    <property type="term" value="P:vesicle-mediated transport"/>
    <property type="evidence" value="ECO:0007669"/>
    <property type="project" value="TreeGrafter"/>
</dbReference>
<dbReference type="SUPFAM" id="SSF51905">
    <property type="entry name" value="FAD/NAD(P)-binding domain"/>
    <property type="match status" value="1"/>
</dbReference>
<dbReference type="GO" id="GO:0005092">
    <property type="term" value="F:GDP-dissociation inhibitor activity"/>
    <property type="evidence" value="ECO:0007669"/>
    <property type="project" value="InterPro"/>
</dbReference>
<evidence type="ECO:0000313" key="3">
    <source>
        <dbReference type="Proteomes" id="UP000237438"/>
    </source>
</evidence>
<dbReference type="SUPFAM" id="SSF54373">
    <property type="entry name" value="FAD-linked reductases, C-terminal domain"/>
    <property type="match status" value="1"/>
</dbReference>
<proteinExistence type="inferred from homology"/>
<evidence type="ECO:0000256" key="1">
    <source>
        <dbReference type="ARBA" id="ARBA00005593"/>
    </source>
</evidence>
<evidence type="ECO:0008006" key="4">
    <source>
        <dbReference type="Google" id="ProtNLM"/>
    </source>
</evidence>
<dbReference type="GO" id="GO:0005634">
    <property type="term" value="C:nucleus"/>
    <property type="evidence" value="ECO:0007669"/>
    <property type="project" value="TreeGrafter"/>
</dbReference>
<dbReference type="GO" id="GO:0005829">
    <property type="term" value="C:cytosol"/>
    <property type="evidence" value="ECO:0007669"/>
    <property type="project" value="TreeGrafter"/>
</dbReference>
<reference evidence="2 3" key="1">
    <citation type="submission" date="2017-10" db="EMBL/GenBank/DDBJ databases">
        <title>Development of genomic resources for the powdery mildew, Erysiphe pulchra.</title>
        <authorList>
            <person name="Wadl P.A."/>
            <person name="Mack B.M."/>
            <person name="Moore G."/>
            <person name="Beltz S.B."/>
        </authorList>
    </citation>
    <scope>NUCLEOTIDE SEQUENCE [LARGE SCALE GENOMIC DNA]</scope>
    <source>
        <strain evidence="2">Cflorida</strain>
    </source>
</reference>
<dbReference type="STRING" id="225359.A0A2S4PX85"/>
<organism evidence="2 3">
    <name type="scientific">Erysiphe pulchra</name>
    <dbReference type="NCBI Taxonomy" id="225359"/>
    <lineage>
        <taxon>Eukaryota</taxon>
        <taxon>Fungi</taxon>
        <taxon>Dikarya</taxon>
        <taxon>Ascomycota</taxon>
        <taxon>Pezizomycotina</taxon>
        <taxon>Leotiomycetes</taxon>
        <taxon>Erysiphales</taxon>
        <taxon>Erysiphaceae</taxon>
        <taxon>Erysiphe</taxon>
    </lineage>
</organism>
<dbReference type="AlphaFoldDB" id="A0A2S4PX85"/>
<dbReference type="Gene3D" id="3.30.519.10">
    <property type="entry name" value="Guanine Nucleotide Dissociation Inhibitor, domain 2"/>
    <property type="match status" value="1"/>
</dbReference>
<dbReference type="GO" id="GO:0007264">
    <property type="term" value="P:small GTPase-mediated signal transduction"/>
    <property type="evidence" value="ECO:0007669"/>
    <property type="project" value="InterPro"/>
</dbReference>
<dbReference type="Gene3D" id="3.50.50.60">
    <property type="entry name" value="FAD/NAD(P)-binding domain"/>
    <property type="match status" value="1"/>
</dbReference>
<keyword evidence="3" id="KW-1185">Reference proteome</keyword>
<dbReference type="InterPro" id="IPR018203">
    <property type="entry name" value="GDP_dissociation_inhibitor"/>
</dbReference>
<sequence length="483" mass="54121">MEILEDTNWDLIISGTGLRRSLLSLALSRSNKKILHIDPNPYYGDTDAALSLDEVKNWVDKYRGPEHDTFRNACLQETNKSDDLAKIFPSRSYTLTLSPFIIYSKSNLLSKLISSNAYRQLEFQAVGNWWIIDSVNAEQKLQKIPNGREDIFQDNTIDNRSKRNLMKFLRFVMDYENQINIWKAYSEKPLHDFLSSQFSIPSNLQKVIAGLTLTLNTPDQTVVSWALPRIFKHLSSIGTLGPFCAVVSKWGCGAEISQIACRAGAVGGTIYMLGTGIEAHNSSKNCQGLLEVRLTNGCVVKTKHLLPDPAKINENSLFVSRLIAITTSSYQNLLKSNVDGTPPPAVVVVVFPSGSLIDKCSTTYKYPVYIMIHSSDTGECPDGQYLLYATTLSKVNSKNILETALIQLSKHASNSDGIILYSLYYEFSNKSNDVRQSHDPHEQHVDLAFDDKVINEVEAEWQEIMGSDGKSETFMNFDDRDSS</sequence>
<dbReference type="InterPro" id="IPR017230">
    <property type="entry name" value="Mrs6"/>
</dbReference>